<evidence type="ECO:0000256" key="5">
    <source>
        <dbReference type="ARBA" id="ARBA00034078"/>
    </source>
</evidence>
<dbReference type="RefSeq" id="WP_254153043.1">
    <property type="nucleotide sequence ID" value="NZ_JAHESD010000011.1"/>
</dbReference>
<dbReference type="Proteomes" id="UP000772618">
    <property type="component" value="Unassembled WGS sequence"/>
</dbReference>
<dbReference type="PANTHER" id="PTHR21496:SF0">
    <property type="entry name" value="RIESKE DOMAIN-CONTAINING PROTEIN"/>
    <property type="match status" value="1"/>
</dbReference>
<comment type="caution">
    <text evidence="8">The sequence shown here is derived from an EMBL/GenBank/DDBJ whole genome shotgun (WGS) entry which is preliminary data.</text>
</comment>
<keyword evidence="1" id="KW-0001">2Fe-2S</keyword>
<accession>A0ABS5VNP6</accession>
<gene>
    <name evidence="8" type="ORF">KK060_07305</name>
</gene>
<dbReference type="PROSITE" id="PS51296">
    <property type="entry name" value="RIESKE"/>
    <property type="match status" value="1"/>
</dbReference>
<evidence type="ECO:0000313" key="8">
    <source>
        <dbReference type="EMBL" id="MBT1703080.1"/>
    </source>
</evidence>
<evidence type="ECO:0000256" key="4">
    <source>
        <dbReference type="ARBA" id="ARBA00023014"/>
    </source>
</evidence>
<keyword evidence="3" id="KW-0408">Iron</keyword>
<dbReference type="SUPFAM" id="SSF50022">
    <property type="entry name" value="ISP domain"/>
    <property type="match status" value="1"/>
</dbReference>
<dbReference type="Pfam" id="PF00355">
    <property type="entry name" value="Rieske"/>
    <property type="match status" value="1"/>
</dbReference>
<evidence type="ECO:0000313" key="9">
    <source>
        <dbReference type="Proteomes" id="UP000772618"/>
    </source>
</evidence>
<sequence length="106" mass="12068">MEWIKIFGNKSEADHRIMNDKPQLIIIDGKRICLVRHKDEYAAVQDDCSHNGESLSKGIVNYLGEIICPWHNYCFELKGGKEIKGRSPDLKTFPVKADDTGFFIGI</sequence>
<dbReference type="InterPro" id="IPR036922">
    <property type="entry name" value="Rieske_2Fe-2S_sf"/>
</dbReference>
<dbReference type="PANTHER" id="PTHR21496">
    <property type="entry name" value="FERREDOXIN-RELATED"/>
    <property type="match status" value="1"/>
</dbReference>
<keyword evidence="4" id="KW-0411">Iron-sulfur</keyword>
<keyword evidence="2" id="KW-0479">Metal-binding</keyword>
<protein>
    <submittedName>
        <fullName evidence="8">Rieske 2Fe-2S domain-containing protein</fullName>
    </submittedName>
</protein>
<dbReference type="InterPro" id="IPR017941">
    <property type="entry name" value="Rieske_2Fe-2S"/>
</dbReference>
<evidence type="ECO:0000256" key="6">
    <source>
        <dbReference type="ARBA" id="ARBA00038001"/>
    </source>
</evidence>
<evidence type="ECO:0000256" key="3">
    <source>
        <dbReference type="ARBA" id="ARBA00023004"/>
    </source>
</evidence>
<organism evidence="8 9">
    <name type="scientific">Chryseosolibacter indicus</name>
    <dbReference type="NCBI Taxonomy" id="2782351"/>
    <lineage>
        <taxon>Bacteria</taxon>
        <taxon>Pseudomonadati</taxon>
        <taxon>Bacteroidota</taxon>
        <taxon>Cytophagia</taxon>
        <taxon>Cytophagales</taxon>
        <taxon>Chryseotaleaceae</taxon>
        <taxon>Chryseosolibacter</taxon>
    </lineage>
</organism>
<evidence type="ECO:0000259" key="7">
    <source>
        <dbReference type="PROSITE" id="PS51296"/>
    </source>
</evidence>
<keyword evidence="9" id="KW-1185">Reference proteome</keyword>
<comment type="cofactor">
    <cofactor evidence="5">
        <name>[2Fe-2S] cluster</name>
        <dbReference type="ChEBI" id="CHEBI:190135"/>
    </cofactor>
</comment>
<dbReference type="Gene3D" id="2.102.10.10">
    <property type="entry name" value="Rieske [2Fe-2S] iron-sulphur domain"/>
    <property type="match status" value="1"/>
</dbReference>
<proteinExistence type="inferred from homology"/>
<dbReference type="EMBL" id="JAHESD010000011">
    <property type="protein sequence ID" value="MBT1703080.1"/>
    <property type="molecule type" value="Genomic_DNA"/>
</dbReference>
<evidence type="ECO:0000256" key="1">
    <source>
        <dbReference type="ARBA" id="ARBA00022714"/>
    </source>
</evidence>
<name>A0ABS5VNP6_9BACT</name>
<feature type="domain" description="Rieske" evidence="7">
    <location>
        <begin position="9"/>
        <end position="104"/>
    </location>
</feature>
<comment type="similarity">
    <text evidence="6">Belongs to the bacterial ring-hydroxylating dioxygenase ferredoxin component family.</text>
</comment>
<reference evidence="8 9" key="1">
    <citation type="submission" date="2021-05" db="EMBL/GenBank/DDBJ databases">
        <title>A Polyphasic approach of four new species of the genus Ohtaekwangia: Ohtaekwangia histidinii sp. nov., Ohtaekwangia cretensis sp. nov., Ohtaekwangia indiensis sp. nov., Ohtaekwangia reichenbachii sp. nov. from diverse environment.</title>
        <authorList>
            <person name="Octaviana S."/>
        </authorList>
    </citation>
    <scope>NUCLEOTIDE SEQUENCE [LARGE SCALE GENOMIC DNA]</scope>
    <source>
        <strain evidence="8 9">PWU20</strain>
    </source>
</reference>
<evidence type="ECO:0000256" key="2">
    <source>
        <dbReference type="ARBA" id="ARBA00022723"/>
    </source>
</evidence>